<evidence type="ECO:0000256" key="8">
    <source>
        <dbReference type="ARBA" id="ARBA00023136"/>
    </source>
</evidence>
<keyword evidence="3" id="KW-0813">Transport</keyword>
<dbReference type="PANTHER" id="PTHR23501:SF78">
    <property type="entry name" value="MAJOR FACILITATOR SUPERFAMILY (MFS) PROFILE DOMAIN-CONTAINING PROTEIN-RELATED"/>
    <property type="match status" value="1"/>
</dbReference>
<feature type="domain" description="Major facilitator superfamily (MFS) profile" evidence="13">
    <location>
        <begin position="27"/>
        <end position="507"/>
    </location>
</feature>
<evidence type="ECO:0000256" key="9">
    <source>
        <dbReference type="ARBA" id="ARBA00023163"/>
    </source>
</evidence>
<dbReference type="InterPro" id="IPR020846">
    <property type="entry name" value="MFS_dom"/>
</dbReference>
<feature type="transmembrane region" description="Helical" evidence="12">
    <location>
        <begin position="221"/>
        <end position="242"/>
    </location>
</feature>
<evidence type="ECO:0000259" key="13">
    <source>
        <dbReference type="PROSITE" id="PS50850"/>
    </source>
</evidence>
<keyword evidence="6" id="KW-0805">Transcription regulation</keyword>
<evidence type="ECO:0000313" key="15">
    <source>
        <dbReference type="Proteomes" id="UP000325579"/>
    </source>
</evidence>
<evidence type="ECO:0000256" key="1">
    <source>
        <dbReference type="ARBA" id="ARBA00004127"/>
    </source>
</evidence>
<feature type="transmembrane region" description="Helical" evidence="12">
    <location>
        <begin position="248"/>
        <end position="268"/>
    </location>
</feature>
<feature type="transmembrane region" description="Helical" evidence="12">
    <location>
        <begin position="485"/>
        <end position="502"/>
    </location>
</feature>
<dbReference type="GO" id="GO:0000981">
    <property type="term" value="F:DNA-binding transcription factor activity, RNA polymerase II-specific"/>
    <property type="evidence" value="ECO:0007669"/>
    <property type="project" value="InterPro"/>
</dbReference>
<feature type="transmembrane region" description="Helical" evidence="12">
    <location>
        <begin position="61"/>
        <end position="80"/>
    </location>
</feature>
<dbReference type="Gene3D" id="4.10.240.10">
    <property type="entry name" value="Zn(2)-C6 fungal-type DNA-binding domain"/>
    <property type="match status" value="1"/>
</dbReference>
<feature type="compositionally biased region" description="Basic and acidic residues" evidence="11">
    <location>
        <begin position="510"/>
        <end position="530"/>
    </location>
</feature>
<feature type="transmembrane region" description="Helical" evidence="12">
    <location>
        <begin position="117"/>
        <end position="138"/>
    </location>
</feature>
<dbReference type="InterPro" id="IPR007219">
    <property type="entry name" value="XnlR_reg_dom"/>
</dbReference>
<keyword evidence="10" id="KW-0539">Nucleus</keyword>
<feature type="transmembrane region" description="Helical" evidence="12">
    <location>
        <begin position="150"/>
        <end position="174"/>
    </location>
</feature>
<gene>
    <name evidence="14" type="ORF">BDV37DRAFT_290352</name>
</gene>
<protein>
    <submittedName>
        <fullName evidence="14">Major facilitator superfamily domain-containing protein</fullName>
    </submittedName>
</protein>
<comment type="similarity">
    <text evidence="2">Belongs to the major facilitator superfamily.</text>
</comment>
<dbReference type="GO" id="GO:0012505">
    <property type="term" value="C:endomembrane system"/>
    <property type="evidence" value="ECO:0007669"/>
    <property type="project" value="UniProtKB-SubCell"/>
</dbReference>
<organism evidence="14 15">
    <name type="scientific">Aspergillus pseudonomiae</name>
    <dbReference type="NCBI Taxonomy" id="1506151"/>
    <lineage>
        <taxon>Eukaryota</taxon>
        <taxon>Fungi</taxon>
        <taxon>Dikarya</taxon>
        <taxon>Ascomycota</taxon>
        <taxon>Pezizomycotina</taxon>
        <taxon>Eurotiomycetes</taxon>
        <taxon>Eurotiomycetidae</taxon>
        <taxon>Eurotiales</taxon>
        <taxon>Aspergillaceae</taxon>
        <taxon>Aspergillus</taxon>
        <taxon>Aspergillus subgen. Circumdati</taxon>
    </lineage>
</organism>
<dbReference type="GO" id="GO:0005886">
    <property type="term" value="C:plasma membrane"/>
    <property type="evidence" value="ECO:0007669"/>
    <property type="project" value="TreeGrafter"/>
</dbReference>
<evidence type="ECO:0000256" key="3">
    <source>
        <dbReference type="ARBA" id="ARBA00022448"/>
    </source>
</evidence>
<dbReference type="Proteomes" id="UP000325579">
    <property type="component" value="Unassembled WGS sequence"/>
</dbReference>
<feature type="transmembrane region" description="Helical" evidence="12">
    <location>
        <begin position="849"/>
        <end position="867"/>
    </location>
</feature>
<dbReference type="SMART" id="SM00906">
    <property type="entry name" value="Fungal_trans"/>
    <property type="match status" value="1"/>
</dbReference>
<dbReference type="Gene3D" id="1.20.1720.10">
    <property type="entry name" value="Multidrug resistance protein D"/>
    <property type="match status" value="1"/>
</dbReference>
<feature type="transmembrane region" description="Helical" evidence="12">
    <location>
        <begin position="21"/>
        <end position="41"/>
    </location>
</feature>
<feature type="region of interest" description="Disordered" evidence="11">
    <location>
        <begin position="510"/>
        <end position="551"/>
    </location>
</feature>
<dbReference type="GO" id="GO:0046943">
    <property type="term" value="F:carboxylic acid transmembrane transporter activity"/>
    <property type="evidence" value="ECO:0007669"/>
    <property type="project" value="UniProtKB-ARBA"/>
</dbReference>
<feature type="transmembrane region" description="Helical" evidence="12">
    <location>
        <begin position="423"/>
        <end position="441"/>
    </location>
</feature>
<sequence length="1294" mass="143100">MMNRQQAAEKALHDQTNILPLGQLLIVFAGLAVSLLITFVDQNGISVTLPTIAKDLHAENTISWAGTSSLIANTMFTVLYGRLSDIFGRKIVYLLALALLCIADLLCGLSQNAPMFYVFRGLAGVAGGGVTSLTMIIVSDIVTLEQRGKYQGILGASLGLGNVIGPFLAAAFIMKATWRAFFWLLAPLSVCSIVVGYFLIPNNAQKSSFRKNLGRIDYYGVIASSIGIIFLLIPISGGGSYFEWDSAMVISMLVIGGCSLIVFIFIEWKVATLPMLPMVMFRNKVICTLFVQSFLLGAVYQSNLYYLPLYYQNARGWSPILSAALTTPMVACQSLASICSGQYISRRKRYGEVIWAGFGLWTLGAGLMLLFNRRTSIGAIVVIVLVQGIGIGFVFQPTLVAFQAHCTKAHRAVIISNRNFFRCLGGACGLAVSAAILQAVLKSNLPEGYQNIAHSSYSLPSRSGVADADWEQIITAYAKASRGVFILQVPLIGICFLLCFFIKDRGLERPKDPGEEEEEKKKQKDDDSRGAQELTAQEKSVPSDLENQSASANNANRGVCTSYICSSVTLNVVLLSIRTPRVLASPYPDSTPSLQHPSPHIAGIYWRSICDNEYPICSNCQKAGAACDKATVRQESGQQNAYTRALEERIEYLESQLKSGRTSSNASGGVSNPVAAFLSPNSQEAVQRSSPTGIEHNAIGDLVGFLALNSLEAPAYVGSSSGVSLAANLGEMVQTTVWNQVLAPQRGSENAQSAGNSVTTRNANLGLSYQPASARHASDRSRAPRMEELLAKGAEPPNDEMGSRIMNAYLTRLHTRYPFLDRRELWRLHEARWQLAKKKREELSKVEKFGIFQLYIVYAIGATFLQLSERYSYIPPERFYMTALQQASAMCEARSIENIKAMTLLVVYHLRSASSQGVWYMIGLAMRTAIDLGLHRKANEVNLDPFTTQLRRRLFWTVYYLERVVSMSLGRPFSIADRNIDLPLPLDVDDDVRDSAILTAPPPTDRPTTMTFALYLIKVRQIDSKVQHKIYRADRPLHALRSKMDRLFLELEEWKQSALLRFSGPDLDYPMLHYNRALRLLIQPFLPSLPLTDPYYHICLRAAGDICQTHKRLHQTLEYGHSFLAVQTVFMAGITLLYALWTHTSEVWSVQMSNDIRACSTVLFVMGERAAWVKKYRDAFELLVNAAMEKLEGSDAAKKVGMAELMTAQHGSANPRNTASMSKEDPTTGPGMPDVNSVQMDPTAQDHGVRMAFQLAPWIDLEEDCPFWMPDFETLESLSGNLWGGEDPVLFDPL</sequence>
<evidence type="ECO:0000256" key="4">
    <source>
        <dbReference type="ARBA" id="ARBA00022692"/>
    </source>
</evidence>
<dbReference type="FunFam" id="1.20.1250.20:FF:000436">
    <property type="entry name" value="MFS transporter, putative"/>
    <property type="match status" value="1"/>
</dbReference>
<feature type="compositionally biased region" description="Polar residues" evidence="11">
    <location>
        <begin position="534"/>
        <end position="551"/>
    </location>
</feature>
<evidence type="ECO:0000256" key="6">
    <source>
        <dbReference type="ARBA" id="ARBA00023015"/>
    </source>
</evidence>
<evidence type="ECO:0000313" key="14">
    <source>
        <dbReference type="EMBL" id="KAE8407681.1"/>
    </source>
</evidence>
<dbReference type="CDD" id="cd12148">
    <property type="entry name" value="fungal_TF_MHR"/>
    <property type="match status" value="1"/>
</dbReference>
<dbReference type="RefSeq" id="XP_031945000.1">
    <property type="nucleotide sequence ID" value="XM_032088698.1"/>
</dbReference>
<feature type="transmembrane region" description="Helical" evidence="12">
    <location>
        <begin position="320"/>
        <end position="341"/>
    </location>
</feature>
<keyword evidence="15" id="KW-1185">Reference proteome</keyword>
<dbReference type="OrthoDB" id="9970124at2759"/>
<dbReference type="EMBL" id="ML736747">
    <property type="protein sequence ID" value="KAE8407681.1"/>
    <property type="molecule type" value="Genomic_DNA"/>
</dbReference>
<evidence type="ECO:0000256" key="5">
    <source>
        <dbReference type="ARBA" id="ARBA00022989"/>
    </source>
</evidence>
<reference evidence="14 15" key="1">
    <citation type="submission" date="2019-04" db="EMBL/GenBank/DDBJ databases">
        <authorList>
            <consortium name="DOE Joint Genome Institute"/>
            <person name="Mondo S."/>
            <person name="Kjaerbolling I."/>
            <person name="Vesth T."/>
            <person name="Frisvad J.C."/>
            <person name="Nybo J.L."/>
            <person name="Theobald S."/>
            <person name="Kildgaard S."/>
            <person name="Isbrandt T."/>
            <person name="Kuo A."/>
            <person name="Sato A."/>
            <person name="Lyhne E.K."/>
            <person name="Kogle M.E."/>
            <person name="Wiebenga A."/>
            <person name="Kun R.S."/>
            <person name="Lubbers R.J."/>
            <person name="Makela M.R."/>
            <person name="Barry K."/>
            <person name="Chovatia M."/>
            <person name="Clum A."/>
            <person name="Daum C."/>
            <person name="Haridas S."/>
            <person name="He G."/>
            <person name="LaButti K."/>
            <person name="Lipzen A."/>
            <person name="Riley R."/>
            <person name="Salamov A."/>
            <person name="Simmons B.A."/>
            <person name="Magnuson J.K."/>
            <person name="Henrissat B."/>
            <person name="Mortensen U.H."/>
            <person name="Larsen T.O."/>
            <person name="Devries R.P."/>
            <person name="Grigoriev I.V."/>
            <person name="Machida M."/>
            <person name="Baker S.E."/>
            <person name="Andersen M.R."/>
            <person name="Cantor M.N."/>
            <person name="Hua S.X."/>
        </authorList>
    </citation>
    <scope>NUCLEOTIDE SEQUENCE [LARGE SCALE GENOMIC DNA]</scope>
    <source>
        <strain evidence="14 15">CBS 119388</strain>
    </source>
</reference>
<dbReference type="InterPro" id="IPR036259">
    <property type="entry name" value="MFS_trans_sf"/>
</dbReference>
<dbReference type="GO" id="GO:0008270">
    <property type="term" value="F:zinc ion binding"/>
    <property type="evidence" value="ECO:0007669"/>
    <property type="project" value="InterPro"/>
</dbReference>
<keyword evidence="5 12" id="KW-1133">Transmembrane helix</keyword>
<accession>A0A5N7DMK3</accession>
<name>A0A5N7DMK3_9EURO</name>
<keyword evidence="8 12" id="KW-0472">Membrane</keyword>
<dbReference type="SUPFAM" id="SSF103473">
    <property type="entry name" value="MFS general substrate transporter"/>
    <property type="match status" value="1"/>
</dbReference>
<keyword evidence="4 12" id="KW-0812">Transmembrane</keyword>
<dbReference type="InterPro" id="IPR011701">
    <property type="entry name" value="MFS"/>
</dbReference>
<feature type="transmembrane region" description="Helical" evidence="12">
    <location>
        <begin position="377"/>
        <end position="402"/>
    </location>
</feature>
<feature type="transmembrane region" description="Helical" evidence="12">
    <location>
        <begin position="280"/>
        <end position="300"/>
    </location>
</feature>
<dbReference type="PANTHER" id="PTHR23501">
    <property type="entry name" value="MAJOR FACILITATOR SUPERFAMILY"/>
    <property type="match status" value="1"/>
</dbReference>
<proteinExistence type="inferred from homology"/>
<comment type="subcellular location">
    <subcellularLocation>
        <location evidence="1">Endomembrane system</location>
        <topology evidence="1">Multi-pass membrane protein</topology>
    </subcellularLocation>
</comment>
<keyword evidence="7" id="KW-0238">DNA-binding</keyword>
<evidence type="ECO:0000256" key="10">
    <source>
        <dbReference type="ARBA" id="ARBA00023242"/>
    </source>
</evidence>
<evidence type="ECO:0000256" key="12">
    <source>
        <dbReference type="SAM" id="Phobius"/>
    </source>
</evidence>
<keyword evidence="9" id="KW-0804">Transcription</keyword>
<dbReference type="GO" id="GO:0003677">
    <property type="term" value="F:DNA binding"/>
    <property type="evidence" value="ECO:0007669"/>
    <property type="project" value="UniProtKB-KW"/>
</dbReference>
<evidence type="ECO:0000256" key="7">
    <source>
        <dbReference type="ARBA" id="ARBA00023125"/>
    </source>
</evidence>
<dbReference type="GO" id="GO:0006351">
    <property type="term" value="P:DNA-templated transcription"/>
    <property type="evidence" value="ECO:0007669"/>
    <property type="project" value="InterPro"/>
</dbReference>
<feature type="transmembrane region" description="Helical" evidence="12">
    <location>
        <begin position="92"/>
        <end position="111"/>
    </location>
</feature>
<evidence type="ECO:0000256" key="11">
    <source>
        <dbReference type="SAM" id="MobiDB-lite"/>
    </source>
</evidence>
<dbReference type="Pfam" id="PF07690">
    <property type="entry name" value="MFS_1"/>
    <property type="match status" value="1"/>
</dbReference>
<dbReference type="FunFam" id="1.20.1720.10:FF:000013">
    <property type="entry name" value="Related to multidrug resistance proteins"/>
    <property type="match status" value="1"/>
</dbReference>
<dbReference type="PROSITE" id="PS50850">
    <property type="entry name" value="MFS"/>
    <property type="match status" value="1"/>
</dbReference>
<feature type="region of interest" description="Disordered" evidence="11">
    <location>
        <begin position="1209"/>
        <end position="1237"/>
    </location>
</feature>
<dbReference type="GeneID" id="43673389"/>
<feature type="compositionally biased region" description="Polar residues" evidence="11">
    <location>
        <begin position="1209"/>
        <end position="1221"/>
    </location>
</feature>
<dbReference type="Pfam" id="PF04082">
    <property type="entry name" value="Fungal_trans"/>
    <property type="match status" value="1"/>
</dbReference>
<feature type="transmembrane region" description="Helical" evidence="12">
    <location>
        <begin position="353"/>
        <end position="371"/>
    </location>
</feature>
<feature type="transmembrane region" description="Helical" evidence="12">
    <location>
        <begin position="180"/>
        <end position="200"/>
    </location>
</feature>
<evidence type="ECO:0000256" key="2">
    <source>
        <dbReference type="ARBA" id="ARBA00008335"/>
    </source>
</evidence>
<dbReference type="Gene3D" id="1.20.1250.20">
    <property type="entry name" value="MFS general substrate transporter like domains"/>
    <property type="match status" value="1"/>
</dbReference>
<dbReference type="InterPro" id="IPR036864">
    <property type="entry name" value="Zn2-C6_fun-type_DNA-bd_sf"/>
</dbReference>